<keyword evidence="9" id="KW-1185">Reference proteome</keyword>
<feature type="signal peptide" evidence="7">
    <location>
        <begin position="1"/>
        <end position="23"/>
    </location>
</feature>
<protein>
    <recommendedName>
        <fullName evidence="2">NAD(+)--protein-arginine ADP-ribosyltransferase</fullName>
        <ecNumber evidence="2">2.4.2.31</ecNumber>
    </recommendedName>
</protein>
<dbReference type="EMBL" id="JBHUHY010000002">
    <property type="protein sequence ID" value="MFD2185728.1"/>
    <property type="molecule type" value="Genomic_DNA"/>
</dbReference>
<gene>
    <name evidence="8" type="ORF">ACFSJT_02925</name>
</gene>
<dbReference type="EC" id="2.4.2.31" evidence="2"/>
<comment type="catalytic activity">
    <reaction evidence="6">
        <text>L-arginyl-[protein] + NAD(+) = N(omega)-(ADP-D-ribosyl)-L-arginyl-[protein] + nicotinamide + H(+)</text>
        <dbReference type="Rhea" id="RHEA:19149"/>
        <dbReference type="Rhea" id="RHEA-COMP:10532"/>
        <dbReference type="Rhea" id="RHEA-COMP:15087"/>
        <dbReference type="ChEBI" id="CHEBI:15378"/>
        <dbReference type="ChEBI" id="CHEBI:17154"/>
        <dbReference type="ChEBI" id="CHEBI:29965"/>
        <dbReference type="ChEBI" id="CHEBI:57540"/>
        <dbReference type="ChEBI" id="CHEBI:142554"/>
        <dbReference type="EC" id="2.4.2.31"/>
    </reaction>
</comment>
<sequence length="340" mass="38707">MWNKIKYRIALLFLILSISQGFSQCWLSDLRATFKNTNDIDFQNQITRDNGFANFRNLHAAVSTQEALNRSEFLEFLEFIARTDNPSTFISKFTEVPELVKSWKLLGGSWHSHTIDELVLVNRHYDEILNYPGGYNAWKIANTNSDLNILLQNSGFKHFYDELLRNPLIGSRLSTEEAAVLQFYTTPSGYENFNKALRGDEGVAMTDAFRAQERLMNQALAKLPNSSFNNNELLRIEDITAAQLNRTYQVGSPVNLNFFRSASYSSSATAKALEARNFSTPVLLRIQGRSGKDIESISTLPGEKEILFSSNTRFRVTRIDESLDPRDGMGTIKTVWLEEL</sequence>
<evidence type="ECO:0000313" key="8">
    <source>
        <dbReference type="EMBL" id="MFD2185728.1"/>
    </source>
</evidence>
<name>A0ABW5ARX9_9FLAO</name>
<dbReference type="RefSeq" id="WP_378318703.1">
    <property type="nucleotide sequence ID" value="NZ_JBHUHY010000002.1"/>
</dbReference>
<keyword evidence="7" id="KW-0732">Signal</keyword>
<organism evidence="8 9">
    <name type="scientific">Aquimarina celericrescens</name>
    <dbReference type="NCBI Taxonomy" id="1964542"/>
    <lineage>
        <taxon>Bacteria</taxon>
        <taxon>Pseudomonadati</taxon>
        <taxon>Bacteroidota</taxon>
        <taxon>Flavobacteriia</taxon>
        <taxon>Flavobacteriales</taxon>
        <taxon>Flavobacteriaceae</taxon>
        <taxon>Aquimarina</taxon>
    </lineage>
</organism>
<dbReference type="PROSITE" id="PS51996">
    <property type="entry name" value="TR_MART"/>
    <property type="match status" value="1"/>
</dbReference>
<dbReference type="Gene3D" id="3.90.176.10">
    <property type="entry name" value="Toxin ADP-ribosyltransferase, Chain A, domain 1"/>
    <property type="match status" value="1"/>
</dbReference>
<dbReference type="SUPFAM" id="SSF56399">
    <property type="entry name" value="ADP-ribosylation"/>
    <property type="match status" value="1"/>
</dbReference>
<evidence type="ECO:0000256" key="2">
    <source>
        <dbReference type="ARBA" id="ARBA00012031"/>
    </source>
</evidence>
<evidence type="ECO:0000256" key="3">
    <source>
        <dbReference type="ARBA" id="ARBA00022676"/>
    </source>
</evidence>
<evidence type="ECO:0000256" key="5">
    <source>
        <dbReference type="ARBA" id="ARBA00022695"/>
    </source>
</evidence>
<evidence type="ECO:0000256" key="7">
    <source>
        <dbReference type="SAM" id="SignalP"/>
    </source>
</evidence>
<feature type="chain" id="PRO_5045497912" description="NAD(+)--protein-arginine ADP-ribosyltransferase" evidence="7">
    <location>
        <begin position="24"/>
        <end position="340"/>
    </location>
</feature>
<accession>A0ABW5ARX9</accession>
<evidence type="ECO:0000256" key="1">
    <source>
        <dbReference type="ARBA" id="ARBA00009558"/>
    </source>
</evidence>
<comment type="caution">
    <text evidence="8">The sequence shown here is derived from an EMBL/GenBank/DDBJ whole genome shotgun (WGS) entry which is preliminary data.</text>
</comment>
<keyword evidence="4" id="KW-0808">Transferase</keyword>
<dbReference type="Pfam" id="PF01129">
    <property type="entry name" value="ART"/>
    <property type="match status" value="1"/>
</dbReference>
<comment type="similarity">
    <text evidence="1">Belongs to the Arg-specific ADP-ribosyltransferase family.</text>
</comment>
<evidence type="ECO:0000256" key="6">
    <source>
        <dbReference type="ARBA" id="ARBA00047597"/>
    </source>
</evidence>
<proteinExistence type="inferred from homology"/>
<dbReference type="Proteomes" id="UP001597344">
    <property type="component" value="Unassembled WGS sequence"/>
</dbReference>
<dbReference type="InterPro" id="IPR000768">
    <property type="entry name" value="ART"/>
</dbReference>
<evidence type="ECO:0000256" key="4">
    <source>
        <dbReference type="ARBA" id="ARBA00022679"/>
    </source>
</evidence>
<evidence type="ECO:0000313" key="9">
    <source>
        <dbReference type="Proteomes" id="UP001597344"/>
    </source>
</evidence>
<reference evidence="9" key="1">
    <citation type="journal article" date="2019" name="Int. J. Syst. Evol. Microbiol.">
        <title>The Global Catalogue of Microorganisms (GCM) 10K type strain sequencing project: providing services to taxonomists for standard genome sequencing and annotation.</title>
        <authorList>
            <consortium name="The Broad Institute Genomics Platform"/>
            <consortium name="The Broad Institute Genome Sequencing Center for Infectious Disease"/>
            <person name="Wu L."/>
            <person name="Ma J."/>
        </authorList>
    </citation>
    <scope>NUCLEOTIDE SEQUENCE [LARGE SCALE GENOMIC DNA]</scope>
    <source>
        <strain evidence="9">DT92</strain>
    </source>
</reference>
<keyword evidence="3" id="KW-0328">Glycosyltransferase</keyword>
<keyword evidence="5" id="KW-0548">Nucleotidyltransferase</keyword>